<organism evidence="1 2">
    <name type="scientific">Tanacetum coccineum</name>
    <dbReference type="NCBI Taxonomy" id="301880"/>
    <lineage>
        <taxon>Eukaryota</taxon>
        <taxon>Viridiplantae</taxon>
        <taxon>Streptophyta</taxon>
        <taxon>Embryophyta</taxon>
        <taxon>Tracheophyta</taxon>
        <taxon>Spermatophyta</taxon>
        <taxon>Magnoliopsida</taxon>
        <taxon>eudicotyledons</taxon>
        <taxon>Gunneridae</taxon>
        <taxon>Pentapetalae</taxon>
        <taxon>asterids</taxon>
        <taxon>campanulids</taxon>
        <taxon>Asterales</taxon>
        <taxon>Asteraceae</taxon>
        <taxon>Asteroideae</taxon>
        <taxon>Anthemideae</taxon>
        <taxon>Anthemidinae</taxon>
        <taxon>Tanacetum</taxon>
    </lineage>
</organism>
<gene>
    <name evidence="1" type="ORF">Tco_0978590</name>
</gene>
<comment type="caution">
    <text evidence="1">The sequence shown here is derived from an EMBL/GenBank/DDBJ whole genome shotgun (WGS) entry which is preliminary data.</text>
</comment>
<evidence type="ECO:0000313" key="2">
    <source>
        <dbReference type="Proteomes" id="UP001151760"/>
    </source>
</evidence>
<keyword evidence="2" id="KW-1185">Reference proteome</keyword>
<dbReference type="EMBL" id="BQNB010016496">
    <property type="protein sequence ID" value="GJT52433.1"/>
    <property type="molecule type" value="Genomic_DNA"/>
</dbReference>
<reference evidence="1" key="2">
    <citation type="submission" date="2022-01" db="EMBL/GenBank/DDBJ databases">
        <authorList>
            <person name="Yamashiro T."/>
            <person name="Shiraishi A."/>
            <person name="Satake H."/>
            <person name="Nakayama K."/>
        </authorList>
    </citation>
    <scope>NUCLEOTIDE SEQUENCE</scope>
</reference>
<proteinExistence type="predicted"/>
<accession>A0ABQ5ENU2</accession>
<reference evidence="1" key="1">
    <citation type="journal article" date="2022" name="Int. J. Mol. Sci.">
        <title>Draft Genome of Tanacetum Coccineum: Genomic Comparison of Closely Related Tanacetum-Family Plants.</title>
        <authorList>
            <person name="Yamashiro T."/>
            <person name="Shiraishi A."/>
            <person name="Nakayama K."/>
            <person name="Satake H."/>
        </authorList>
    </citation>
    <scope>NUCLEOTIDE SEQUENCE</scope>
</reference>
<dbReference type="Proteomes" id="UP001151760">
    <property type="component" value="Unassembled WGS sequence"/>
</dbReference>
<evidence type="ECO:0000313" key="1">
    <source>
        <dbReference type="EMBL" id="GJT52433.1"/>
    </source>
</evidence>
<name>A0ABQ5ENU2_9ASTR</name>
<protein>
    <submittedName>
        <fullName evidence="1">Uncharacterized protein</fullName>
    </submittedName>
</protein>
<sequence length="96" mass="10918">MVRGNLRQLPSGEYRDGLWIANMDKLTVQVKMEMEIPRTKKCEHAGLKVTTSHGGNTTARMIKRFNVADDLNESSKITQVKGTMLKDHYLSYNDCT</sequence>